<dbReference type="SUPFAM" id="SSF55874">
    <property type="entry name" value="ATPase domain of HSP90 chaperone/DNA topoisomerase II/histidine kinase"/>
    <property type="match status" value="1"/>
</dbReference>
<dbReference type="EMBL" id="NFIJ01000010">
    <property type="protein sequence ID" value="OUO04938.1"/>
    <property type="molecule type" value="Genomic_DNA"/>
</dbReference>
<dbReference type="InterPro" id="IPR005467">
    <property type="entry name" value="His_kinase_dom"/>
</dbReference>
<evidence type="ECO:0000313" key="11">
    <source>
        <dbReference type="EMBL" id="OUO04938.1"/>
    </source>
</evidence>
<feature type="domain" description="Histidine kinase" evidence="10">
    <location>
        <begin position="182"/>
        <end position="384"/>
    </location>
</feature>
<dbReference type="AlphaFoldDB" id="A0A9Q5SRH5"/>
<dbReference type="InterPro" id="IPR004358">
    <property type="entry name" value="Sig_transdc_His_kin-like_C"/>
</dbReference>
<comment type="caution">
    <text evidence="11">The sequence shown here is derived from an EMBL/GenBank/DDBJ whole genome shotgun (WGS) entry which is preliminary data.</text>
</comment>
<evidence type="ECO:0000256" key="9">
    <source>
        <dbReference type="SAM" id="Phobius"/>
    </source>
</evidence>
<evidence type="ECO:0000256" key="3">
    <source>
        <dbReference type="ARBA" id="ARBA00022553"/>
    </source>
</evidence>
<gene>
    <name evidence="11" type="ORF">B5F96_10430</name>
</gene>
<dbReference type="CDD" id="cd00082">
    <property type="entry name" value="HisKA"/>
    <property type="match status" value="1"/>
</dbReference>
<reference evidence="12" key="1">
    <citation type="submission" date="2017-04" db="EMBL/GenBank/DDBJ databases">
        <title>Function of individual gut microbiota members based on whole genome sequencing of pure cultures obtained from chicken caecum.</title>
        <authorList>
            <person name="Medvecky M."/>
            <person name="Cejkova D."/>
            <person name="Polansky O."/>
            <person name="Karasova D."/>
            <person name="Kubasova T."/>
            <person name="Cizek A."/>
            <person name="Rychlik I."/>
        </authorList>
    </citation>
    <scope>NUCLEOTIDE SEQUENCE [LARGE SCALE GENOMIC DNA]</scope>
    <source>
        <strain evidence="12">An42</strain>
    </source>
</reference>
<feature type="transmembrane region" description="Helical" evidence="9">
    <location>
        <begin position="142"/>
        <end position="165"/>
    </location>
</feature>
<keyword evidence="4" id="KW-0808">Transferase</keyword>
<dbReference type="RefSeq" id="WP_008156849.1">
    <property type="nucleotide sequence ID" value="NZ_CAJLBM010000012.1"/>
</dbReference>
<keyword evidence="6 11" id="KW-0418">Kinase</keyword>
<dbReference type="InterPro" id="IPR036890">
    <property type="entry name" value="HATPase_C_sf"/>
</dbReference>
<keyword evidence="9" id="KW-0472">Membrane</keyword>
<feature type="transmembrane region" description="Helical" evidence="9">
    <location>
        <begin position="13"/>
        <end position="34"/>
    </location>
</feature>
<evidence type="ECO:0000313" key="12">
    <source>
        <dbReference type="Proteomes" id="UP000195975"/>
    </source>
</evidence>
<evidence type="ECO:0000256" key="7">
    <source>
        <dbReference type="ARBA" id="ARBA00022840"/>
    </source>
</evidence>
<evidence type="ECO:0000256" key="8">
    <source>
        <dbReference type="ARBA" id="ARBA00023012"/>
    </source>
</evidence>
<keyword evidence="9" id="KW-0812">Transmembrane</keyword>
<dbReference type="InterPro" id="IPR003661">
    <property type="entry name" value="HisK_dim/P_dom"/>
</dbReference>
<evidence type="ECO:0000256" key="4">
    <source>
        <dbReference type="ARBA" id="ARBA00022679"/>
    </source>
</evidence>
<dbReference type="GeneID" id="93409229"/>
<evidence type="ECO:0000256" key="2">
    <source>
        <dbReference type="ARBA" id="ARBA00012438"/>
    </source>
</evidence>
<accession>A0A9Q5SRH5</accession>
<comment type="catalytic activity">
    <reaction evidence="1">
        <text>ATP + protein L-histidine = ADP + protein N-phospho-L-histidine.</text>
        <dbReference type="EC" id="2.7.13.3"/>
    </reaction>
</comment>
<dbReference type="PANTHER" id="PTHR43065:SF10">
    <property type="entry name" value="PEROXIDE STRESS-ACTIVATED HISTIDINE KINASE MAK3"/>
    <property type="match status" value="1"/>
</dbReference>
<protein>
    <recommendedName>
        <fullName evidence="2">histidine kinase</fullName>
        <ecNumber evidence="2">2.7.13.3</ecNumber>
    </recommendedName>
</protein>
<dbReference type="SMART" id="SM00387">
    <property type="entry name" value="HATPase_c"/>
    <property type="match status" value="1"/>
</dbReference>
<evidence type="ECO:0000259" key="10">
    <source>
        <dbReference type="PROSITE" id="PS50109"/>
    </source>
</evidence>
<dbReference type="PROSITE" id="PS50109">
    <property type="entry name" value="HIS_KIN"/>
    <property type="match status" value="1"/>
</dbReference>
<dbReference type="Gene3D" id="3.30.565.10">
    <property type="entry name" value="Histidine kinase-like ATPase, C-terminal domain"/>
    <property type="match status" value="1"/>
</dbReference>
<dbReference type="Pfam" id="PF02518">
    <property type="entry name" value="HATPase_c"/>
    <property type="match status" value="1"/>
</dbReference>
<keyword evidence="5" id="KW-0547">Nucleotide-binding</keyword>
<dbReference type="PANTHER" id="PTHR43065">
    <property type="entry name" value="SENSOR HISTIDINE KINASE"/>
    <property type="match status" value="1"/>
</dbReference>
<name>A0A9Q5SRH5_9BACT</name>
<keyword evidence="3" id="KW-0597">Phosphoprotein</keyword>
<dbReference type="PRINTS" id="PR00344">
    <property type="entry name" value="BCTRLSENSOR"/>
</dbReference>
<dbReference type="Proteomes" id="UP000195975">
    <property type="component" value="Unassembled WGS sequence"/>
</dbReference>
<keyword evidence="9" id="KW-1133">Transmembrane helix</keyword>
<evidence type="ECO:0000256" key="6">
    <source>
        <dbReference type="ARBA" id="ARBA00022777"/>
    </source>
</evidence>
<dbReference type="InterPro" id="IPR003594">
    <property type="entry name" value="HATPase_dom"/>
</dbReference>
<keyword evidence="8" id="KW-0902">Two-component regulatory system</keyword>
<dbReference type="GO" id="GO:0005524">
    <property type="term" value="F:ATP binding"/>
    <property type="evidence" value="ECO:0007669"/>
    <property type="project" value="UniProtKB-KW"/>
</dbReference>
<proteinExistence type="predicted"/>
<organism evidence="11 12">
    <name type="scientific">Parabacteroides johnsonii</name>
    <dbReference type="NCBI Taxonomy" id="387661"/>
    <lineage>
        <taxon>Bacteria</taxon>
        <taxon>Pseudomonadati</taxon>
        <taxon>Bacteroidota</taxon>
        <taxon>Bacteroidia</taxon>
        <taxon>Bacteroidales</taxon>
        <taxon>Tannerellaceae</taxon>
        <taxon>Parabacteroides</taxon>
    </lineage>
</organism>
<evidence type="ECO:0000256" key="5">
    <source>
        <dbReference type="ARBA" id="ARBA00022741"/>
    </source>
</evidence>
<keyword evidence="7" id="KW-0067">ATP-binding</keyword>
<dbReference type="EC" id="2.7.13.3" evidence="2"/>
<dbReference type="GO" id="GO:0000155">
    <property type="term" value="F:phosphorelay sensor kinase activity"/>
    <property type="evidence" value="ECO:0007669"/>
    <property type="project" value="InterPro"/>
</dbReference>
<sequence>MKSIYDSRQRLKFVFIFTAILIAIASLVVSDMLIKDLAQEERQKMEVWAEATRLTASKNTAVDLSLVLKILEGNTTIPVVLCNDKDSIMFVKNINFPENNDVEEFKKAKVKELKSKNTIVIDMEDGTFQYVYYDDSIILKRLLIYPYAQLTVVFVFIVIAFLALASTKKAEQNKVWVGLSKETAHQLGTPISSLIAWVEYLRTKDIDPSLLNEMEKDVKRLETIAERFSKIGSNPDPVPVDINNSIRSALSYMSTRISAKVKIYTHLTDGPVPVLMNDSLFAWVIENLTKNAVDAMEGQGEITFQVEERDKVVRIDVTDTGKGIAKSKFKTVFNPGYTTKKRGWGLGLSLVKRIIESYHGGKIFVKNSEVGKGTTFRIELRKYKG</sequence>
<evidence type="ECO:0000256" key="1">
    <source>
        <dbReference type="ARBA" id="ARBA00000085"/>
    </source>
</evidence>